<comment type="cofactor">
    <cofactor evidence="1">
        <name>FAD</name>
        <dbReference type="ChEBI" id="CHEBI:57692"/>
    </cofactor>
</comment>
<evidence type="ECO:0000313" key="7">
    <source>
        <dbReference type="EMBL" id="QKX55712.1"/>
    </source>
</evidence>
<evidence type="ECO:0000256" key="5">
    <source>
        <dbReference type="ARBA" id="ARBA00023002"/>
    </source>
</evidence>
<comment type="similarity">
    <text evidence="2">Belongs to the FAD-binding monooxygenase family.</text>
</comment>
<evidence type="ECO:0000313" key="8">
    <source>
        <dbReference type="Proteomes" id="UP000509510"/>
    </source>
</evidence>
<sequence length="601" mass="68541">MSKSLFAAPDAGRGPRTAFENGYNQKPSTLDPSYRITEQPIGTKRPIRVACMGAGYSGLMMAIVFSQQMKDSNAELVIYDRNTDLGGTWLENRYPGCKCDIPAHNYAYSFAPNPDWPNYYATSEQIHEYMHGVADKYDCNKYIRYSHTIKSAVWNEDKAKWALEVETIDKAVINDEVDVFINAGGVLNNWKWPNIEGIHTFKGKLMHSARWDQDYDFSGKKVANIGIGSSGVQIVPQLAKVAGSMDVYIRTQTWISPAPGINEPTENDPDMDTEYNFTEETLQMFQDPKLLRDYRAAIMDRRSNNFKRAIAESDLQKRAQELFRKSMKDRLGDTPKGQQAAQYLLPDFPVGCRRQTPGPGFLEALTQDNVELRWDDVSQITEKGIITRSGEEKEYDVIVCATGFDTSFRPSFPLVGRNGVNLAHKWETDLPQAYFGLAVPDMPNYFSFIGPNSTISNGSLVLGIQATAVYIYKWLQKLQTEMIRSFEVRHDVNDEYNQHMQRYLERTVWTRGCRSWYKRGTVDGPVVAVYGGTTFHFMEAIKTPRWEDFYIDRLPEAQANRFAYLGDGFTKRETHGGSIGATQTIDFDEYWRLFVLPDIHD</sequence>
<keyword evidence="4" id="KW-0274">FAD</keyword>
<proteinExistence type="inferred from homology"/>
<gene>
    <name evidence="7" type="ORF">TRUGW13939_02809</name>
</gene>
<dbReference type="GeneID" id="55990316"/>
<accession>A0A7H8QP85</accession>
<organism evidence="7 8">
    <name type="scientific">Talaromyces rugulosus</name>
    <name type="common">Penicillium rugulosum</name>
    <dbReference type="NCBI Taxonomy" id="121627"/>
    <lineage>
        <taxon>Eukaryota</taxon>
        <taxon>Fungi</taxon>
        <taxon>Dikarya</taxon>
        <taxon>Ascomycota</taxon>
        <taxon>Pezizomycotina</taxon>
        <taxon>Eurotiomycetes</taxon>
        <taxon>Eurotiomycetidae</taxon>
        <taxon>Eurotiales</taxon>
        <taxon>Trichocomaceae</taxon>
        <taxon>Talaromyces</taxon>
        <taxon>Talaromyces sect. Islandici</taxon>
    </lineage>
</organism>
<dbReference type="EMBL" id="CP055899">
    <property type="protein sequence ID" value="QKX55712.1"/>
    <property type="molecule type" value="Genomic_DNA"/>
</dbReference>
<protein>
    <recommendedName>
        <fullName evidence="9">FAD/NAD(P)-binding domain-containing protein</fullName>
    </recommendedName>
</protein>
<evidence type="ECO:0000256" key="3">
    <source>
        <dbReference type="ARBA" id="ARBA00022630"/>
    </source>
</evidence>
<evidence type="ECO:0000256" key="1">
    <source>
        <dbReference type="ARBA" id="ARBA00001974"/>
    </source>
</evidence>
<dbReference type="InterPro" id="IPR020946">
    <property type="entry name" value="Flavin_mOase-like"/>
</dbReference>
<dbReference type="SUPFAM" id="SSF51905">
    <property type="entry name" value="FAD/NAD(P)-binding domain"/>
    <property type="match status" value="3"/>
</dbReference>
<dbReference type="GO" id="GO:0050660">
    <property type="term" value="F:flavin adenine dinucleotide binding"/>
    <property type="evidence" value="ECO:0007669"/>
    <property type="project" value="InterPro"/>
</dbReference>
<keyword evidence="8" id="KW-1185">Reference proteome</keyword>
<feature type="compositionally biased region" description="Polar residues" evidence="6">
    <location>
        <begin position="22"/>
        <end position="31"/>
    </location>
</feature>
<dbReference type="GO" id="GO:0004499">
    <property type="term" value="F:N,N-dimethylaniline monooxygenase activity"/>
    <property type="evidence" value="ECO:0007669"/>
    <property type="project" value="InterPro"/>
</dbReference>
<dbReference type="GO" id="GO:0050661">
    <property type="term" value="F:NADP binding"/>
    <property type="evidence" value="ECO:0007669"/>
    <property type="project" value="InterPro"/>
</dbReference>
<dbReference type="InterPro" id="IPR036188">
    <property type="entry name" value="FAD/NAD-bd_sf"/>
</dbReference>
<evidence type="ECO:0008006" key="9">
    <source>
        <dbReference type="Google" id="ProtNLM"/>
    </source>
</evidence>
<keyword evidence="3" id="KW-0285">Flavoprotein</keyword>
<reference evidence="8" key="1">
    <citation type="submission" date="2020-06" db="EMBL/GenBank/DDBJ databases">
        <title>A chromosome-scale genome assembly of Talaromyces rugulosus W13939.</title>
        <authorList>
            <person name="Wang B."/>
            <person name="Guo L."/>
            <person name="Ye K."/>
            <person name="Wang L."/>
        </authorList>
    </citation>
    <scope>NUCLEOTIDE SEQUENCE [LARGE SCALE GENOMIC DNA]</scope>
    <source>
        <strain evidence="8">W13939</strain>
    </source>
</reference>
<evidence type="ECO:0000256" key="2">
    <source>
        <dbReference type="ARBA" id="ARBA00010139"/>
    </source>
</evidence>
<dbReference type="RefSeq" id="XP_035341890.1">
    <property type="nucleotide sequence ID" value="XM_035485997.1"/>
</dbReference>
<dbReference type="Gene3D" id="3.50.50.60">
    <property type="entry name" value="FAD/NAD(P)-binding domain"/>
    <property type="match status" value="2"/>
</dbReference>
<name>A0A7H8QP85_TALRU</name>
<dbReference type="PANTHER" id="PTHR42877:SF8">
    <property type="entry name" value="MONOOXYGENASE"/>
    <property type="match status" value="1"/>
</dbReference>
<evidence type="ECO:0000256" key="6">
    <source>
        <dbReference type="SAM" id="MobiDB-lite"/>
    </source>
</evidence>
<dbReference type="PANTHER" id="PTHR42877">
    <property type="entry name" value="L-ORNITHINE N(5)-MONOOXYGENASE-RELATED"/>
    <property type="match status" value="1"/>
</dbReference>
<dbReference type="Pfam" id="PF00743">
    <property type="entry name" value="FMO-like"/>
    <property type="match status" value="1"/>
</dbReference>
<dbReference type="OrthoDB" id="74360at2759"/>
<evidence type="ECO:0000256" key="4">
    <source>
        <dbReference type="ARBA" id="ARBA00022827"/>
    </source>
</evidence>
<feature type="region of interest" description="Disordered" evidence="6">
    <location>
        <begin position="1"/>
        <end position="31"/>
    </location>
</feature>
<keyword evidence="5" id="KW-0560">Oxidoreductase</keyword>
<dbReference type="KEGG" id="trg:TRUGW13939_02809"/>
<dbReference type="Proteomes" id="UP000509510">
    <property type="component" value="Chromosome II"/>
</dbReference>
<dbReference type="AlphaFoldDB" id="A0A7H8QP85"/>
<dbReference type="InterPro" id="IPR051209">
    <property type="entry name" value="FAD-bind_Monooxygenase_sf"/>
</dbReference>